<name>A0A6V7PP54_ANACO</name>
<reference evidence="1" key="1">
    <citation type="submission" date="2020-07" db="EMBL/GenBank/DDBJ databases">
        <authorList>
            <person name="Lin J."/>
        </authorList>
    </citation>
    <scope>NUCLEOTIDE SEQUENCE</scope>
</reference>
<protein>
    <submittedName>
        <fullName evidence="1">Uncharacterized protein</fullName>
    </submittedName>
</protein>
<sequence length="107" mass="12181">MSSLRFHRCSRFANSPSERGVIGEKDLPTFVSAWRAEAASVNRGIGFRVVRWSRVNWVEPSGVRRRIPIASGGEQSERYRRWVVTIPKQLNCSLCLSIIVDRIAYCA</sequence>
<dbReference type="EMBL" id="LR862150">
    <property type="protein sequence ID" value="CAD1832652.1"/>
    <property type="molecule type" value="Genomic_DNA"/>
</dbReference>
<gene>
    <name evidence="1" type="ORF">CB5_LOCUS15863</name>
</gene>
<dbReference type="AlphaFoldDB" id="A0A6V7PP54"/>
<evidence type="ECO:0000313" key="1">
    <source>
        <dbReference type="EMBL" id="CAD1832652.1"/>
    </source>
</evidence>
<organism evidence="1">
    <name type="scientific">Ananas comosus var. bracteatus</name>
    <name type="common">red pineapple</name>
    <dbReference type="NCBI Taxonomy" id="296719"/>
    <lineage>
        <taxon>Eukaryota</taxon>
        <taxon>Viridiplantae</taxon>
        <taxon>Streptophyta</taxon>
        <taxon>Embryophyta</taxon>
        <taxon>Tracheophyta</taxon>
        <taxon>Spermatophyta</taxon>
        <taxon>Magnoliopsida</taxon>
        <taxon>Liliopsida</taxon>
        <taxon>Poales</taxon>
        <taxon>Bromeliaceae</taxon>
        <taxon>Bromelioideae</taxon>
        <taxon>Ananas</taxon>
    </lineage>
</organism>
<proteinExistence type="predicted"/>
<accession>A0A6V7PP54</accession>